<dbReference type="PRINTS" id="PR00385">
    <property type="entry name" value="P450"/>
</dbReference>
<dbReference type="Gene3D" id="1.10.630.10">
    <property type="entry name" value="Cytochrome P450"/>
    <property type="match status" value="1"/>
</dbReference>
<dbReference type="InterPro" id="IPR017972">
    <property type="entry name" value="Cyt_P450_CS"/>
</dbReference>
<sequence>MITAIFVVVLVTVVYYLVKLNHQYWKKRGVVGPKPKFLVGNIGKTFLLKAQPGEIYADIYREYKQHSVVGIFQSFTPVLLIRDPDLIKEVTIKSFSHFRDNDISVDKNADPIFGRNPFSLKGEEWKIVRAHLTPGFTSGKMKWVYPYMETNSQKMVKFIQEQPNAMNGKGYEAKELCTRFTLNNVGDSVFGVEARCFEEENSEFRQLAKDFLSPGGWAVLALFVTIVFRFARILPIRLVPKKVEEKLTDIVTQALRHRERNNIVRNDFLHIISQLKTTCKDYEFTDLDVTAHAAGFFTDGYETSAIVMSFIVFQLAANVEAQAKLRQEVTAAFHGNDNKLPYDVLQSLPYLDAVVNETLRSLPPIYALQKVCTEDFTFTIKETNKPLVIEKGTPIALPIYALHSDPEHFEEPEVFKPERFLGANRDKIKKCTFIPFGEGPRACLGQRFGVLQVKAGVSYIIKNYEMTVNKKTQLPLKFDPTNILMTPIGGLWLDFKKID</sequence>
<dbReference type="PRINTS" id="PR00465">
    <property type="entry name" value="EP450IV"/>
</dbReference>
<comment type="subcellular location">
    <subcellularLocation>
        <location evidence="4">Endoplasmic reticulum membrane</location>
        <topology evidence="4">Peripheral membrane protein</topology>
    </subcellularLocation>
    <subcellularLocation>
        <location evidence="3">Microsome membrane</location>
        <topology evidence="3">Peripheral membrane protein</topology>
    </subcellularLocation>
</comment>
<dbReference type="SUPFAM" id="SSF48264">
    <property type="entry name" value="Cytochrome P450"/>
    <property type="match status" value="1"/>
</dbReference>
<gene>
    <name evidence="17" type="ORF">Zmor_027763</name>
</gene>
<keyword evidence="11 14" id="KW-0408">Iron</keyword>
<reference evidence="17" key="1">
    <citation type="journal article" date="2023" name="G3 (Bethesda)">
        <title>Whole genome assemblies of Zophobas morio and Tenebrio molitor.</title>
        <authorList>
            <person name="Kaur S."/>
            <person name="Stinson S.A."/>
            <person name="diCenzo G.C."/>
        </authorList>
    </citation>
    <scope>NUCLEOTIDE SEQUENCE</scope>
    <source>
        <strain evidence="17">QUZm001</strain>
    </source>
</reference>
<evidence type="ECO:0000313" key="18">
    <source>
        <dbReference type="Proteomes" id="UP001168821"/>
    </source>
</evidence>
<dbReference type="CDD" id="cd11056">
    <property type="entry name" value="CYP6-like"/>
    <property type="match status" value="1"/>
</dbReference>
<comment type="cofactor">
    <cofactor evidence="1 14">
        <name>heme</name>
        <dbReference type="ChEBI" id="CHEBI:30413"/>
    </cofactor>
</comment>
<keyword evidence="16" id="KW-0812">Transmembrane</keyword>
<protein>
    <recommendedName>
        <fullName evidence="19">Cytochrome P450</fullName>
    </recommendedName>
</protein>
<evidence type="ECO:0000256" key="7">
    <source>
        <dbReference type="ARBA" id="ARBA00022723"/>
    </source>
</evidence>
<evidence type="ECO:0000256" key="5">
    <source>
        <dbReference type="ARBA" id="ARBA00010617"/>
    </source>
</evidence>
<evidence type="ECO:0000256" key="2">
    <source>
        <dbReference type="ARBA" id="ARBA00003690"/>
    </source>
</evidence>
<evidence type="ECO:0000256" key="14">
    <source>
        <dbReference type="PIRSR" id="PIRSR602403-1"/>
    </source>
</evidence>
<comment type="similarity">
    <text evidence="5 15">Belongs to the cytochrome P450 family.</text>
</comment>
<evidence type="ECO:0000256" key="9">
    <source>
        <dbReference type="ARBA" id="ARBA00022848"/>
    </source>
</evidence>
<evidence type="ECO:0000313" key="17">
    <source>
        <dbReference type="EMBL" id="KAJ3641249.1"/>
    </source>
</evidence>
<evidence type="ECO:0000256" key="15">
    <source>
        <dbReference type="RuleBase" id="RU000461"/>
    </source>
</evidence>
<evidence type="ECO:0000256" key="6">
    <source>
        <dbReference type="ARBA" id="ARBA00022617"/>
    </source>
</evidence>
<feature type="transmembrane region" description="Helical" evidence="16">
    <location>
        <begin position="211"/>
        <end position="231"/>
    </location>
</feature>
<dbReference type="InterPro" id="IPR036396">
    <property type="entry name" value="Cyt_P450_sf"/>
</dbReference>
<dbReference type="FunFam" id="1.10.630.10:FF:000042">
    <property type="entry name" value="Cytochrome P450"/>
    <property type="match status" value="1"/>
</dbReference>
<dbReference type="PROSITE" id="PS00086">
    <property type="entry name" value="CYTOCHROME_P450"/>
    <property type="match status" value="1"/>
</dbReference>
<evidence type="ECO:0000256" key="11">
    <source>
        <dbReference type="ARBA" id="ARBA00023004"/>
    </source>
</evidence>
<evidence type="ECO:0000256" key="1">
    <source>
        <dbReference type="ARBA" id="ARBA00001971"/>
    </source>
</evidence>
<evidence type="ECO:0000256" key="8">
    <source>
        <dbReference type="ARBA" id="ARBA00022824"/>
    </source>
</evidence>
<keyword evidence="6 14" id="KW-0349">Heme</keyword>
<dbReference type="GO" id="GO:0005789">
    <property type="term" value="C:endoplasmic reticulum membrane"/>
    <property type="evidence" value="ECO:0007669"/>
    <property type="project" value="UniProtKB-SubCell"/>
</dbReference>
<dbReference type="PANTHER" id="PTHR24292">
    <property type="entry name" value="CYTOCHROME P450"/>
    <property type="match status" value="1"/>
</dbReference>
<feature type="binding site" description="axial binding residue" evidence="14">
    <location>
        <position position="443"/>
    </location>
    <ligand>
        <name>heme</name>
        <dbReference type="ChEBI" id="CHEBI:30413"/>
    </ligand>
    <ligandPart>
        <name>Fe</name>
        <dbReference type="ChEBI" id="CHEBI:18248"/>
    </ligandPart>
</feature>
<evidence type="ECO:0000256" key="10">
    <source>
        <dbReference type="ARBA" id="ARBA00023002"/>
    </source>
</evidence>
<dbReference type="GO" id="GO:0004497">
    <property type="term" value="F:monooxygenase activity"/>
    <property type="evidence" value="ECO:0007669"/>
    <property type="project" value="UniProtKB-KW"/>
</dbReference>
<dbReference type="GO" id="GO:0020037">
    <property type="term" value="F:heme binding"/>
    <property type="evidence" value="ECO:0007669"/>
    <property type="project" value="InterPro"/>
</dbReference>
<evidence type="ECO:0008006" key="19">
    <source>
        <dbReference type="Google" id="ProtNLM"/>
    </source>
</evidence>
<dbReference type="Proteomes" id="UP001168821">
    <property type="component" value="Unassembled WGS sequence"/>
</dbReference>
<keyword evidence="12 15" id="KW-0503">Monooxygenase</keyword>
<evidence type="ECO:0000256" key="3">
    <source>
        <dbReference type="ARBA" id="ARBA00004174"/>
    </source>
</evidence>
<proteinExistence type="inferred from homology"/>
<keyword evidence="8" id="KW-0256">Endoplasmic reticulum</keyword>
<keyword evidence="16" id="KW-1133">Transmembrane helix</keyword>
<dbReference type="GO" id="GO:0005506">
    <property type="term" value="F:iron ion binding"/>
    <property type="evidence" value="ECO:0007669"/>
    <property type="project" value="InterPro"/>
</dbReference>
<accession>A0AA38HU38</accession>
<keyword evidence="18" id="KW-1185">Reference proteome</keyword>
<keyword evidence="10 15" id="KW-0560">Oxidoreductase</keyword>
<evidence type="ECO:0000256" key="4">
    <source>
        <dbReference type="ARBA" id="ARBA00004406"/>
    </source>
</evidence>
<keyword evidence="13 16" id="KW-0472">Membrane</keyword>
<evidence type="ECO:0000256" key="16">
    <source>
        <dbReference type="SAM" id="Phobius"/>
    </source>
</evidence>
<organism evidence="17 18">
    <name type="scientific">Zophobas morio</name>
    <dbReference type="NCBI Taxonomy" id="2755281"/>
    <lineage>
        <taxon>Eukaryota</taxon>
        <taxon>Metazoa</taxon>
        <taxon>Ecdysozoa</taxon>
        <taxon>Arthropoda</taxon>
        <taxon>Hexapoda</taxon>
        <taxon>Insecta</taxon>
        <taxon>Pterygota</taxon>
        <taxon>Neoptera</taxon>
        <taxon>Endopterygota</taxon>
        <taxon>Coleoptera</taxon>
        <taxon>Polyphaga</taxon>
        <taxon>Cucujiformia</taxon>
        <taxon>Tenebrionidae</taxon>
        <taxon>Zophobas</taxon>
    </lineage>
</organism>
<dbReference type="GO" id="GO:0016705">
    <property type="term" value="F:oxidoreductase activity, acting on paired donors, with incorporation or reduction of molecular oxygen"/>
    <property type="evidence" value="ECO:0007669"/>
    <property type="project" value="InterPro"/>
</dbReference>
<dbReference type="AlphaFoldDB" id="A0AA38HU38"/>
<dbReference type="InterPro" id="IPR002403">
    <property type="entry name" value="Cyt_P450_E_grp-IV"/>
</dbReference>
<keyword evidence="7 14" id="KW-0479">Metal-binding</keyword>
<dbReference type="InterPro" id="IPR001128">
    <property type="entry name" value="Cyt_P450"/>
</dbReference>
<name>A0AA38HU38_9CUCU</name>
<evidence type="ECO:0000256" key="12">
    <source>
        <dbReference type="ARBA" id="ARBA00023033"/>
    </source>
</evidence>
<dbReference type="EMBL" id="JALNTZ010000009">
    <property type="protein sequence ID" value="KAJ3641249.1"/>
    <property type="molecule type" value="Genomic_DNA"/>
</dbReference>
<dbReference type="Pfam" id="PF00067">
    <property type="entry name" value="p450"/>
    <property type="match status" value="1"/>
</dbReference>
<dbReference type="InterPro" id="IPR050476">
    <property type="entry name" value="Insect_CytP450_Detox"/>
</dbReference>
<comment type="caution">
    <text evidence="17">The sequence shown here is derived from an EMBL/GenBank/DDBJ whole genome shotgun (WGS) entry which is preliminary data.</text>
</comment>
<dbReference type="PANTHER" id="PTHR24292:SF84">
    <property type="entry name" value="CYTOCHROME P450 28A5-RELATED"/>
    <property type="match status" value="1"/>
</dbReference>
<evidence type="ECO:0000256" key="13">
    <source>
        <dbReference type="ARBA" id="ARBA00023136"/>
    </source>
</evidence>
<comment type="function">
    <text evidence="2">May be involved in the metabolism of insect hormones and in the breakdown of synthetic insecticides.</text>
</comment>
<keyword evidence="9" id="KW-0492">Microsome</keyword>